<dbReference type="InterPro" id="IPR007345">
    <property type="entry name" value="Polysacch_pyruvyl_Trfase"/>
</dbReference>
<protein>
    <recommendedName>
        <fullName evidence="1">Polysaccharide pyruvyl transferase domain-containing protein</fullName>
    </recommendedName>
</protein>
<proteinExistence type="predicted"/>
<dbReference type="Proteomes" id="UP000435138">
    <property type="component" value="Unassembled WGS sequence"/>
</dbReference>
<evidence type="ECO:0000313" key="2">
    <source>
        <dbReference type="EMBL" id="MQY49636.1"/>
    </source>
</evidence>
<dbReference type="EMBL" id="WIXI01000051">
    <property type="protein sequence ID" value="MQY49636.1"/>
    <property type="molecule type" value="Genomic_DNA"/>
</dbReference>
<dbReference type="PANTHER" id="PTHR36836">
    <property type="entry name" value="COLANIC ACID BIOSYNTHESIS PROTEIN WCAK"/>
    <property type="match status" value="1"/>
</dbReference>
<comment type="caution">
    <text evidence="2">The sequence shown here is derived from an EMBL/GenBank/DDBJ whole genome shotgun (WGS) entry which is preliminary data.</text>
</comment>
<gene>
    <name evidence="2" type="ORF">GAO09_26780</name>
</gene>
<feature type="domain" description="Polysaccharide pyruvyl transferase" evidence="1">
    <location>
        <begin position="16"/>
        <end position="267"/>
    </location>
</feature>
<dbReference type="PANTHER" id="PTHR36836:SF1">
    <property type="entry name" value="COLANIC ACID BIOSYNTHESIS PROTEIN WCAK"/>
    <property type="match status" value="1"/>
</dbReference>
<dbReference type="AlphaFoldDB" id="A0A6A8AKD4"/>
<sequence length="338" mass="37834">MVRVAIFNDTEPDAGHYGCAIVMQNLIRLIEDHGGTVVFRWPFNKDWRTHADHMPDWREVDLILVNGEGTLHHSDTRKNAMILAELGALGRSQHIPVVLVNSTLYANGKALYERLGQFHSLSVRDEASAAEARSFGLEAAVVADMTLAYEWPLSAERDRSGVGFTDSVHHSVSARLRSLARQSGASFCPMVSTVPRWPGFRKILSIARVRKWLRAYLREKTYGADNRFSAAEQFIEWVGSKRLIVTGRYHTVTICLLTKTPFVYLESNTPKITSLLRDVGLGDSRKLTNIPSVVDEAFISQLQFTEQEISKIDAFLVSTRAGAHRMAEAVLQQSAVRP</sequence>
<organism evidence="2 3">
    <name type="scientific">Endobacterium cereale</name>
    <dbReference type="NCBI Taxonomy" id="2663029"/>
    <lineage>
        <taxon>Bacteria</taxon>
        <taxon>Pseudomonadati</taxon>
        <taxon>Pseudomonadota</taxon>
        <taxon>Alphaproteobacteria</taxon>
        <taxon>Hyphomicrobiales</taxon>
        <taxon>Rhizobiaceae</taxon>
        <taxon>Endobacterium</taxon>
    </lineage>
</organism>
<keyword evidence="3" id="KW-1185">Reference proteome</keyword>
<evidence type="ECO:0000313" key="3">
    <source>
        <dbReference type="Proteomes" id="UP000435138"/>
    </source>
</evidence>
<evidence type="ECO:0000259" key="1">
    <source>
        <dbReference type="Pfam" id="PF04230"/>
    </source>
</evidence>
<name>A0A6A8AKD4_9HYPH</name>
<reference evidence="2 3" key="1">
    <citation type="submission" date="2019-11" db="EMBL/GenBank/DDBJ databases">
        <title>Genome analysis of Rhizobacterium cereale a novel genus and species isolated from maize roots in North Spain.</title>
        <authorList>
            <person name="Menendez E."/>
            <person name="Flores-Felix J.D."/>
            <person name="Ramirez-Bahena M.-H."/>
            <person name="Igual J.M."/>
            <person name="Garcia-Fraile P."/>
            <person name="Peix A."/>
            <person name="Velazquez E."/>
        </authorList>
    </citation>
    <scope>NUCLEOTIDE SEQUENCE [LARGE SCALE GENOMIC DNA]</scope>
    <source>
        <strain evidence="2 3">RZME27</strain>
    </source>
</reference>
<dbReference type="Pfam" id="PF04230">
    <property type="entry name" value="PS_pyruv_trans"/>
    <property type="match status" value="1"/>
</dbReference>
<accession>A0A6A8AKD4</accession>